<organism evidence="1 2">
    <name type="scientific">Trichonephila inaurata madagascariensis</name>
    <dbReference type="NCBI Taxonomy" id="2747483"/>
    <lineage>
        <taxon>Eukaryota</taxon>
        <taxon>Metazoa</taxon>
        <taxon>Ecdysozoa</taxon>
        <taxon>Arthropoda</taxon>
        <taxon>Chelicerata</taxon>
        <taxon>Arachnida</taxon>
        <taxon>Araneae</taxon>
        <taxon>Araneomorphae</taxon>
        <taxon>Entelegynae</taxon>
        <taxon>Araneoidea</taxon>
        <taxon>Nephilidae</taxon>
        <taxon>Trichonephila</taxon>
        <taxon>Trichonephila inaurata</taxon>
    </lineage>
</organism>
<dbReference type="AlphaFoldDB" id="A0A8X7CBP0"/>
<proteinExistence type="predicted"/>
<protein>
    <submittedName>
        <fullName evidence="1">Uncharacterized protein</fullName>
    </submittedName>
</protein>
<dbReference type="Proteomes" id="UP000886998">
    <property type="component" value="Unassembled WGS sequence"/>
</dbReference>
<reference evidence="1" key="1">
    <citation type="submission" date="2020-08" db="EMBL/GenBank/DDBJ databases">
        <title>Multicomponent nature underlies the extraordinary mechanical properties of spider dragline silk.</title>
        <authorList>
            <person name="Kono N."/>
            <person name="Nakamura H."/>
            <person name="Mori M."/>
            <person name="Yoshida Y."/>
            <person name="Ohtoshi R."/>
            <person name="Malay A.D."/>
            <person name="Moran D.A.P."/>
            <person name="Tomita M."/>
            <person name="Numata K."/>
            <person name="Arakawa K."/>
        </authorList>
    </citation>
    <scope>NUCLEOTIDE SEQUENCE</scope>
</reference>
<comment type="caution">
    <text evidence="1">The sequence shown here is derived from an EMBL/GenBank/DDBJ whole genome shotgun (WGS) entry which is preliminary data.</text>
</comment>
<accession>A0A8X7CBP0</accession>
<evidence type="ECO:0000313" key="1">
    <source>
        <dbReference type="EMBL" id="GFY60828.1"/>
    </source>
</evidence>
<keyword evidence="2" id="KW-1185">Reference proteome</keyword>
<evidence type="ECO:0000313" key="2">
    <source>
        <dbReference type="Proteomes" id="UP000886998"/>
    </source>
</evidence>
<name>A0A8X7CBP0_9ARAC</name>
<gene>
    <name evidence="1" type="ORF">TNIN_171121</name>
</gene>
<dbReference type="EMBL" id="BMAV01013298">
    <property type="protein sequence ID" value="GFY60828.1"/>
    <property type="molecule type" value="Genomic_DNA"/>
</dbReference>
<sequence>MNGCNKNILKYNAIGLVQPHKPEGVWTCPLRVEGRLACGLQPTTRSQELLGEASRSAAGFRRGTEKLVLTVSQASSA</sequence>